<evidence type="ECO:0000256" key="2">
    <source>
        <dbReference type="ARBA" id="ARBA00012543"/>
    </source>
</evidence>
<dbReference type="Proteomes" id="UP001211907">
    <property type="component" value="Unassembled WGS sequence"/>
</dbReference>
<dbReference type="InterPro" id="IPR029044">
    <property type="entry name" value="Nucleotide-diphossugar_trans"/>
</dbReference>
<accession>A0AAD5XFM9</accession>
<evidence type="ECO:0000256" key="7">
    <source>
        <dbReference type="SAM" id="MobiDB-lite"/>
    </source>
</evidence>
<evidence type="ECO:0000256" key="5">
    <source>
        <dbReference type="ARBA" id="ARBA00022989"/>
    </source>
</evidence>
<evidence type="ECO:0000256" key="3">
    <source>
        <dbReference type="ARBA" id="ARBA00022676"/>
    </source>
</evidence>
<evidence type="ECO:0000256" key="4">
    <source>
        <dbReference type="ARBA" id="ARBA00022692"/>
    </source>
</evidence>
<proteinExistence type="predicted"/>
<feature type="transmembrane region" description="Helical" evidence="8">
    <location>
        <begin position="559"/>
        <end position="579"/>
    </location>
</feature>
<reference evidence="9" key="1">
    <citation type="submission" date="2020-05" db="EMBL/GenBank/DDBJ databases">
        <title>Phylogenomic resolution of chytrid fungi.</title>
        <authorList>
            <person name="Stajich J.E."/>
            <person name="Amses K."/>
            <person name="Simmons R."/>
            <person name="Seto K."/>
            <person name="Myers J."/>
            <person name="Bonds A."/>
            <person name="Quandt C.A."/>
            <person name="Barry K."/>
            <person name="Liu P."/>
            <person name="Grigoriev I."/>
            <person name="Longcore J.E."/>
            <person name="James T.Y."/>
        </authorList>
    </citation>
    <scope>NUCLEOTIDE SEQUENCE</scope>
    <source>
        <strain evidence="9">JEL0513</strain>
    </source>
</reference>
<dbReference type="PANTHER" id="PTHR22914:SF46">
    <property type="entry name" value="CHITIN SYNTHASE"/>
    <property type="match status" value="1"/>
</dbReference>
<evidence type="ECO:0000313" key="10">
    <source>
        <dbReference type="Proteomes" id="UP001211907"/>
    </source>
</evidence>
<keyword evidence="3" id="KW-0328">Glycosyltransferase</keyword>
<dbReference type="GO" id="GO:0071944">
    <property type="term" value="C:cell periphery"/>
    <property type="evidence" value="ECO:0007669"/>
    <property type="project" value="TreeGrafter"/>
</dbReference>
<organism evidence="9 10">
    <name type="scientific">Physocladia obscura</name>
    <dbReference type="NCBI Taxonomy" id="109957"/>
    <lineage>
        <taxon>Eukaryota</taxon>
        <taxon>Fungi</taxon>
        <taxon>Fungi incertae sedis</taxon>
        <taxon>Chytridiomycota</taxon>
        <taxon>Chytridiomycota incertae sedis</taxon>
        <taxon>Chytridiomycetes</taxon>
        <taxon>Chytridiales</taxon>
        <taxon>Chytriomycetaceae</taxon>
        <taxon>Physocladia</taxon>
    </lineage>
</organism>
<keyword evidence="10" id="KW-1185">Reference proteome</keyword>
<feature type="transmembrane region" description="Helical" evidence="8">
    <location>
        <begin position="526"/>
        <end position="547"/>
    </location>
</feature>
<feature type="transmembrane region" description="Helical" evidence="8">
    <location>
        <begin position="231"/>
        <end position="256"/>
    </location>
</feature>
<feature type="compositionally biased region" description="Low complexity" evidence="7">
    <location>
        <begin position="1"/>
        <end position="14"/>
    </location>
</feature>
<sequence>MRSVNLSSTSRSSSVPDDIESLDAYGTQGTLTLSDEDMSNYPRTNTFQNDKSPSQSSRYNTDDLIQSQNSYLQASSFTTLTIGDYEFTPATKAVKATARKQINPVKSTHKPTVLSSIFHIWSPFWFFGTIVLTGTIVATVYTSETLITVILSTLVFLAIPELLVFIIAFGSNFINVIKNPEHSTSRILAVFMLLLTTSIRCCFVCFLFLAPAFGNRLTGNQQIIVNGLQHIFMYVVSGWWIVTICIPPVMATVYSFKYGSGNRRLTLNNGTTFSDSNLPRFILILPVFNEELSLLIAGIDSILDSDYNPSKIVLHVAFDSYEISALYLGLLNATIYLHRWHHGGKRTAQASTWKFIQEKTTVNPDDVIILTDSDNYTYSNALNNLAVLFHENPQKLAYAGYMSCMSTPPKWYKLNMIRILQDTEYVCSENNRVFELALGSVNCLPGAFTAIRYTALQTIAPLYFEVDLPDSTITQYHQYKLGEDRYLTHLVHVNFKPFTIGFCPAVRCETDPPDTIMKFIKQRRRWMLGAVANEAYMLATPSLWLKFPLLLFFKTLQMSWRATSFSQFVVFANALWLLIQHPSNMKIYLISVLVPFGLAWISSTYLGLIVSKPKTGLMWPILIAFQTCIQVFIDWYSIKTWNWKTWGGPRSAISTV</sequence>
<feature type="transmembrane region" description="Helical" evidence="8">
    <location>
        <begin position="124"/>
        <end position="143"/>
    </location>
</feature>
<dbReference type="GO" id="GO:0030428">
    <property type="term" value="C:cell septum"/>
    <property type="evidence" value="ECO:0007669"/>
    <property type="project" value="TreeGrafter"/>
</dbReference>
<keyword evidence="3" id="KW-0808">Transferase</keyword>
<feature type="compositionally biased region" description="Polar residues" evidence="7">
    <location>
        <begin position="41"/>
        <end position="60"/>
    </location>
</feature>
<feature type="region of interest" description="Disordered" evidence="7">
    <location>
        <begin position="1"/>
        <end position="60"/>
    </location>
</feature>
<evidence type="ECO:0000256" key="6">
    <source>
        <dbReference type="ARBA" id="ARBA00023136"/>
    </source>
</evidence>
<dbReference type="GO" id="GO:0016020">
    <property type="term" value="C:membrane"/>
    <property type="evidence" value="ECO:0007669"/>
    <property type="project" value="UniProtKB-SubCell"/>
</dbReference>
<dbReference type="EMBL" id="JADGJH010000232">
    <property type="protein sequence ID" value="KAJ3132934.1"/>
    <property type="molecule type" value="Genomic_DNA"/>
</dbReference>
<feature type="transmembrane region" description="Helical" evidence="8">
    <location>
        <begin position="149"/>
        <end position="175"/>
    </location>
</feature>
<keyword evidence="5 8" id="KW-1133">Transmembrane helix</keyword>
<dbReference type="GO" id="GO:0006031">
    <property type="term" value="P:chitin biosynthetic process"/>
    <property type="evidence" value="ECO:0007669"/>
    <property type="project" value="TreeGrafter"/>
</dbReference>
<protein>
    <recommendedName>
        <fullName evidence="2">chitin synthase</fullName>
        <ecNumber evidence="2">2.4.1.16</ecNumber>
    </recommendedName>
</protein>
<evidence type="ECO:0000256" key="1">
    <source>
        <dbReference type="ARBA" id="ARBA00004141"/>
    </source>
</evidence>
<dbReference type="Pfam" id="PF03142">
    <property type="entry name" value="Chitin_synth_2"/>
    <property type="match status" value="1"/>
</dbReference>
<dbReference type="EC" id="2.4.1.16" evidence="2"/>
<dbReference type="PANTHER" id="PTHR22914">
    <property type="entry name" value="CHITIN SYNTHASE"/>
    <property type="match status" value="1"/>
</dbReference>
<dbReference type="AlphaFoldDB" id="A0AAD5XFM9"/>
<evidence type="ECO:0000313" key="9">
    <source>
        <dbReference type="EMBL" id="KAJ3132934.1"/>
    </source>
</evidence>
<name>A0AAD5XFM9_9FUNG</name>
<keyword evidence="6 8" id="KW-0472">Membrane</keyword>
<gene>
    <name evidence="9" type="ORF">HK100_004815</name>
</gene>
<dbReference type="GO" id="GO:0004100">
    <property type="term" value="F:chitin synthase activity"/>
    <property type="evidence" value="ECO:0007669"/>
    <property type="project" value="UniProtKB-EC"/>
</dbReference>
<comment type="caution">
    <text evidence="9">The sequence shown here is derived from an EMBL/GenBank/DDBJ whole genome shotgun (WGS) entry which is preliminary data.</text>
</comment>
<comment type="subcellular location">
    <subcellularLocation>
        <location evidence="1">Membrane</location>
        <topology evidence="1">Multi-pass membrane protein</topology>
    </subcellularLocation>
</comment>
<keyword evidence="4 8" id="KW-0812">Transmembrane</keyword>
<dbReference type="SUPFAM" id="SSF53448">
    <property type="entry name" value="Nucleotide-diphospho-sugar transferases"/>
    <property type="match status" value="1"/>
</dbReference>
<evidence type="ECO:0000256" key="8">
    <source>
        <dbReference type="SAM" id="Phobius"/>
    </source>
</evidence>
<feature type="transmembrane region" description="Helical" evidence="8">
    <location>
        <begin position="588"/>
        <end position="611"/>
    </location>
</feature>
<feature type="transmembrane region" description="Helical" evidence="8">
    <location>
        <begin position="187"/>
        <end position="211"/>
    </location>
</feature>
<dbReference type="InterPro" id="IPR004835">
    <property type="entry name" value="Chitin_synth"/>
</dbReference>
<dbReference type="Gene3D" id="3.90.550.10">
    <property type="entry name" value="Spore Coat Polysaccharide Biosynthesis Protein SpsA, Chain A"/>
    <property type="match status" value="1"/>
</dbReference>
<feature type="transmembrane region" description="Helical" evidence="8">
    <location>
        <begin position="617"/>
        <end position="636"/>
    </location>
</feature>